<name>A0A6J7I9N0_9ZZZZ</name>
<proteinExistence type="predicted"/>
<protein>
    <submittedName>
        <fullName evidence="1">Unannotated protein</fullName>
    </submittedName>
</protein>
<dbReference type="AlphaFoldDB" id="A0A6J7I9N0"/>
<evidence type="ECO:0000313" key="1">
    <source>
        <dbReference type="EMBL" id="CAB4927768.1"/>
    </source>
</evidence>
<sequence length="124" mass="13404">MLQSATARDDGMSRQADAEDVVGEVANHLVEFVVDEQRLQLVTTRDGLDLAGREAGVEKYDLDTEHAAGDDAFDHGSVIAGQNSYRASRANSGCGEPCCYPMRSQVDLCERASTAIVDHGNFVR</sequence>
<accession>A0A6J7I9N0</accession>
<organism evidence="1">
    <name type="scientific">freshwater metagenome</name>
    <dbReference type="NCBI Taxonomy" id="449393"/>
    <lineage>
        <taxon>unclassified sequences</taxon>
        <taxon>metagenomes</taxon>
        <taxon>ecological metagenomes</taxon>
    </lineage>
</organism>
<gene>
    <name evidence="1" type="ORF">UFOPK3472_03926</name>
</gene>
<dbReference type="EMBL" id="CAFBLX010000434">
    <property type="protein sequence ID" value="CAB4927768.1"/>
    <property type="molecule type" value="Genomic_DNA"/>
</dbReference>
<reference evidence="1" key="1">
    <citation type="submission" date="2020-05" db="EMBL/GenBank/DDBJ databases">
        <authorList>
            <person name="Chiriac C."/>
            <person name="Salcher M."/>
            <person name="Ghai R."/>
            <person name="Kavagutti S V."/>
        </authorList>
    </citation>
    <scope>NUCLEOTIDE SEQUENCE</scope>
</reference>